<dbReference type="PANTHER" id="PTHR30627">
    <property type="entry name" value="PEPTIDOGLYCAN D,D-TRANSPEPTIDASE"/>
    <property type="match status" value="1"/>
</dbReference>
<evidence type="ECO:0000313" key="11">
    <source>
        <dbReference type="Proteomes" id="UP000000845"/>
    </source>
</evidence>
<keyword evidence="6 8" id="KW-0046">Antibiotic resistance</keyword>
<keyword evidence="5 8" id="KW-0378">Hydrolase</keyword>
<dbReference type="PDBsum" id="6N1N"/>
<feature type="modified residue" description="N6-carboxylysine" evidence="7 12">
    <location>
        <position position="68"/>
    </location>
</feature>
<evidence type="ECO:0000256" key="8">
    <source>
        <dbReference type="RuleBase" id="RU361140"/>
    </source>
</evidence>
<reference evidence="10 11" key="2">
    <citation type="journal article" date="2010" name="Stand. Genomic Sci.">
        <title>Complete genome sequence of Sebaldella termitidis type strain (NCTC 11300).</title>
        <authorList>
            <person name="Harmon-Smith M."/>
            <person name="Celia L."/>
            <person name="Chertkov O."/>
            <person name="Lapidus A."/>
            <person name="Copeland A."/>
            <person name="Glavina Del Rio T."/>
            <person name="Nolan M."/>
            <person name="Lucas S."/>
            <person name="Tice H."/>
            <person name="Cheng J.F."/>
            <person name="Han C."/>
            <person name="Detter J.C."/>
            <person name="Bruce D."/>
            <person name="Goodwin L."/>
            <person name="Pitluck S."/>
            <person name="Pati A."/>
            <person name="Liolios K."/>
            <person name="Ivanova N."/>
            <person name="Mavromatis K."/>
            <person name="Mikhailova N."/>
            <person name="Chen A."/>
            <person name="Palaniappan K."/>
            <person name="Land M."/>
            <person name="Hauser L."/>
            <person name="Chang Y.J."/>
            <person name="Jeffries C.D."/>
            <person name="Brettin T."/>
            <person name="Goker M."/>
            <person name="Beck B."/>
            <person name="Bristow J."/>
            <person name="Eisen J.A."/>
            <person name="Markowitz V."/>
            <person name="Hugenholtz P."/>
            <person name="Kyrpides N.C."/>
            <person name="Klenk H.P."/>
            <person name="Chen F."/>
        </authorList>
    </citation>
    <scope>NUCLEOTIDE SEQUENCE [LARGE SCALE GENOMIC DNA]</scope>
    <source>
        <strain evidence="11">ATCC 33386 / NCTC 11300</strain>
    </source>
</reference>
<evidence type="ECO:0000256" key="7">
    <source>
        <dbReference type="PIRSR" id="PIRSR602137-50"/>
    </source>
</evidence>
<comment type="similarity">
    <text evidence="2 8">Belongs to the class-D beta-lactamase family.</text>
</comment>
<dbReference type="EMBL" id="CP001739">
    <property type="protein sequence ID" value="ACZ07185.1"/>
    <property type="molecule type" value="Genomic_DNA"/>
</dbReference>
<dbReference type="RefSeq" id="WP_012859784.1">
    <property type="nucleotide sequence ID" value="NC_013517.1"/>
</dbReference>
<dbReference type="SUPFAM" id="SSF56601">
    <property type="entry name" value="beta-lactamase/transpeptidase-like"/>
    <property type="match status" value="1"/>
</dbReference>
<gene>
    <name evidence="10" type="ordered locus">Sterm_0301</name>
</gene>
<keyword evidence="11" id="KW-1185">Reference proteome</keyword>
<protein>
    <recommendedName>
        <fullName evidence="3 8">Beta-lactamase</fullName>
        <ecNumber evidence="3 8">3.5.2.6</ecNumber>
    </recommendedName>
</protein>
<organism evidence="10 11">
    <name type="scientific">Sebaldella termitidis (strain ATCC 33386 / NCTC 11300)</name>
    <dbReference type="NCBI Taxonomy" id="526218"/>
    <lineage>
        <taxon>Bacteria</taxon>
        <taxon>Fusobacteriati</taxon>
        <taxon>Fusobacteriota</taxon>
        <taxon>Fusobacteriia</taxon>
        <taxon>Fusobacteriales</taxon>
        <taxon>Leptotrichiaceae</taxon>
        <taxon>Sebaldella</taxon>
    </lineage>
</organism>
<dbReference type="PANTHER" id="PTHR30627:SF6">
    <property type="entry name" value="BETA-LACTAMASE YBXI-RELATED"/>
    <property type="match status" value="1"/>
</dbReference>
<keyword evidence="12" id="KW-0002">3D-structure</keyword>
<comment type="catalytic activity">
    <reaction evidence="1 8">
        <text>a beta-lactam + H2O = a substituted beta-amino acid</text>
        <dbReference type="Rhea" id="RHEA:20401"/>
        <dbReference type="ChEBI" id="CHEBI:15377"/>
        <dbReference type="ChEBI" id="CHEBI:35627"/>
        <dbReference type="ChEBI" id="CHEBI:140347"/>
        <dbReference type="EC" id="3.5.2.6"/>
    </reaction>
</comment>
<dbReference type="Gene3D" id="3.40.710.10">
    <property type="entry name" value="DD-peptidase/beta-lactamase superfamily"/>
    <property type="match status" value="1"/>
</dbReference>
<accession>D1ALR7</accession>
<dbReference type="InterPro" id="IPR002137">
    <property type="entry name" value="Beta-lactam_class-D_AS"/>
</dbReference>
<evidence type="ECO:0000256" key="2">
    <source>
        <dbReference type="ARBA" id="ARBA00007898"/>
    </source>
</evidence>
<dbReference type="SMR" id="D1ALR7"/>
<dbReference type="GO" id="GO:0046677">
    <property type="term" value="P:response to antibiotic"/>
    <property type="evidence" value="ECO:0007669"/>
    <property type="project" value="UniProtKB-UniRule"/>
</dbReference>
<feature type="active site" description="Acyl-ester intermediate" evidence="7">
    <location>
        <position position="65"/>
    </location>
</feature>
<dbReference type="HOGENOM" id="CLU_035412_3_0_0"/>
<evidence type="ECO:0000256" key="1">
    <source>
        <dbReference type="ARBA" id="ARBA00001526"/>
    </source>
</evidence>
<dbReference type="AlphaFoldDB" id="D1ALR7"/>
<feature type="domain" description="Penicillin-binding protein transpeptidase" evidence="9">
    <location>
        <begin position="57"/>
        <end position="238"/>
    </location>
</feature>
<evidence type="ECO:0000256" key="4">
    <source>
        <dbReference type="ARBA" id="ARBA00022729"/>
    </source>
</evidence>
<dbReference type="GO" id="GO:0005886">
    <property type="term" value="C:plasma membrane"/>
    <property type="evidence" value="ECO:0007669"/>
    <property type="project" value="TreeGrafter"/>
</dbReference>
<proteinExistence type="evidence at protein level"/>
<keyword evidence="4" id="KW-0732">Signal</keyword>
<dbReference type="GO" id="GO:0008658">
    <property type="term" value="F:penicillin binding"/>
    <property type="evidence" value="ECO:0007669"/>
    <property type="project" value="InterPro"/>
</dbReference>
<evidence type="ECO:0000313" key="10">
    <source>
        <dbReference type="EMBL" id="ACZ07185.1"/>
    </source>
</evidence>
<evidence type="ECO:0000256" key="6">
    <source>
        <dbReference type="ARBA" id="ARBA00023251"/>
    </source>
</evidence>
<dbReference type="Pfam" id="PF00905">
    <property type="entry name" value="Transpeptidase"/>
    <property type="match status" value="1"/>
</dbReference>
<dbReference type="eggNOG" id="COG2602">
    <property type="taxonomic scope" value="Bacteria"/>
</dbReference>
<sequence>MEILFSFLLSFVFSVNTMVSNSNVNLQKIFDENKITGSVTIYDYKNKIWIYSNEEDSKIRRLPASTFKIPNSLIFLEEEVVKDENEAMEWDGIKRYIENWNKDLNLREAYEYSALWFYMKGAGKIKSEKYKEYLKEFNYGNQIVSEKKNSFWIDRSLKISPEEQIDFLINLYEEKFMLSEKTYKIVKDIMINEKTPEYTLRGKTGWGREGAENIIWYVGYIEAKENVYFFAVRIINASEERNSYLLDFRKQLTMMAFRELGIIN</sequence>
<evidence type="ECO:0007829" key="12">
    <source>
        <dbReference type="PDB" id="6N1N"/>
    </source>
</evidence>
<dbReference type="PROSITE" id="PS00337">
    <property type="entry name" value="BETA_LACTAMASE_D"/>
    <property type="match status" value="1"/>
</dbReference>
<dbReference type="GO" id="GO:0071555">
    <property type="term" value="P:cell wall organization"/>
    <property type="evidence" value="ECO:0007669"/>
    <property type="project" value="TreeGrafter"/>
</dbReference>
<dbReference type="InterPro" id="IPR012338">
    <property type="entry name" value="Beta-lactam/transpept-like"/>
</dbReference>
<reference evidence="11" key="1">
    <citation type="submission" date="2009-09" db="EMBL/GenBank/DDBJ databases">
        <title>The complete chromosome of Sebaldella termitidis ATCC 33386.</title>
        <authorList>
            <consortium name="US DOE Joint Genome Institute (JGI-PGF)"/>
            <person name="Lucas S."/>
            <person name="Copeland A."/>
            <person name="Lapidus A."/>
            <person name="Glavina del Rio T."/>
            <person name="Dalin E."/>
            <person name="Tice H."/>
            <person name="Bruce D."/>
            <person name="Goodwin L."/>
            <person name="Pitluck S."/>
            <person name="Kyrpides N."/>
            <person name="Mavromatis K."/>
            <person name="Ivanova N."/>
            <person name="Mikhailova N."/>
            <person name="Sims D."/>
            <person name="Meincke L."/>
            <person name="Brettin T."/>
            <person name="Detter J.C."/>
            <person name="Han C."/>
            <person name="Larimer F."/>
            <person name="Land M."/>
            <person name="Hauser L."/>
            <person name="Markowitz V."/>
            <person name="Cheng J.F."/>
            <person name="Hugenholtz P."/>
            <person name="Woyke T."/>
            <person name="Wu D."/>
            <person name="Eisen J.A."/>
        </authorList>
    </citation>
    <scope>NUCLEOTIDE SEQUENCE [LARGE SCALE GENOMIC DNA]</scope>
    <source>
        <strain evidence="11">ATCC 33386 / NCTC 11300</strain>
    </source>
</reference>
<evidence type="ECO:0000256" key="5">
    <source>
        <dbReference type="ARBA" id="ARBA00022801"/>
    </source>
</evidence>
<dbReference type="Proteomes" id="UP000000845">
    <property type="component" value="Chromosome"/>
</dbReference>
<dbReference type="GO" id="GO:0008800">
    <property type="term" value="F:beta-lactamase activity"/>
    <property type="evidence" value="ECO:0007669"/>
    <property type="project" value="UniProtKB-UniRule"/>
</dbReference>
<dbReference type="GO" id="GO:0017001">
    <property type="term" value="P:antibiotic catabolic process"/>
    <property type="evidence" value="ECO:0007669"/>
    <property type="project" value="InterPro"/>
</dbReference>
<reference evidence="12" key="3">
    <citation type="submission" date="2018-11" db="PDB data bank">
        <title>Crystal structure of class D beta-lactamase from Sebaldella termitidis ATCC 33386.</title>
        <authorList>
            <consortium name="Center for Structural Genomics of Infectious Diseases (CSGID)"/>
            <person name="Michalska K."/>
            <person name="Tesar C."/>
            <person name="Endres M."/>
            <person name="Joachimiak A."/>
            <person name="Satchell K.J."/>
        </authorList>
    </citation>
    <scope>X-RAY CRYSTALLOGRAPHY (1.60 ANGSTROMS) OF 18-264</scope>
    <scope>CARBOXYLATION AT LYS-68</scope>
</reference>
<dbReference type="InterPro" id="IPR050515">
    <property type="entry name" value="Beta-lactam/transpept"/>
</dbReference>
<dbReference type="EC" id="3.5.2.6" evidence="3 8"/>
<evidence type="ECO:0000256" key="3">
    <source>
        <dbReference type="ARBA" id="ARBA00012865"/>
    </source>
</evidence>
<dbReference type="PDB" id="6N1N">
    <property type="method" value="X-ray"/>
    <property type="resolution" value="1.60 A"/>
    <property type="chains" value="A=18-264"/>
</dbReference>
<dbReference type="KEGG" id="str:Sterm_0301"/>
<dbReference type="InterPro" id="IPR001460">
    <property type="entry name" value="PCN-bd_Tpept"/>
</dbReference>
<dbReference type="STRING" id="526218.Sterm_0301"/>
<evidence type="ECO:0000259" key="9">
    <source>
        <dbReference type="Pfam" id="PF00905"/>
    </source>
</evidence>
<name>D1ALR7_SEBTE</name>